<gene>
    <name evidence="11" type="ORF">PICMEDRAFT_36987</name>
</gene>
<feature type="compositionally biased region" description="Basic and acidic residues" evidence="8">
    <location>
        <begin position="37"/>
        <end position="67"/>
    </location>
</feature>
<feature type="region of interest" description="Disordered" evidence="8">
    <location>
        <begin position="1"/>
        <end position="97"/>
    </location>
</feature>
<dbReference type="PANTHER" id="PTHR24031">
    <property type="entry name" value="RNA HELICASE"/>
    <property type="match status" value="1"/>
</dbReference>
<dbReference type="Gene3D" id="3.40.50.300">
    <property type="entry name" value="P-loop containing nucleotide triphosphate hydrolases"/>
    <property type="match status" value="2"/>
</dbReference>
<dbReference type="PROSITE" id="PS51194">
    <property type="entry name" value="HELICASE_CTER"/>
    <property type="match status" value="1"/>
</dbReference>
<name>A0A1E3NF07_9ASCO</name>
<dbReference type="GO" id="GO:0016787">
    <property type="term" value="F:hydrolase activity"/>
    <property type="evidence" value="ECO:0007669"/>
    <property type="project" value="UniProtKB-KW"/>
</dbReference>
<proteinExistence type="inferred from homology"/>
<keyword evidence="1 6" id="KW-0547">Nucleotide-binding</keyword>
<evidence type="ECO:0000256" key="2">
    <source>
        <dbReference type="ARBA" id="ARBA00022801"/>
    </source>
</evidence>
<dbReference type="GO" id="GO:0005730">
    <property type="term" value="C:nucleolus"/>
    <property type="evidence" value="ECO:0007669"/>
    <property type="project" value="EnsemblFungi"/>
</dbReference>
<reference evidence="11 12" key="1">
    <citation type="journal article" date="2016" name="Proc. Natl. Acad. Sci. U.S.A.">
        <title>Comparative genomics of biotechnologically important yeasts.</title>
        <authorList>
            <person name="Riley R."/>
            <person name="Haridas S."/>
            <person name="Wolfe K.H."/>
            <person name="Lopes M.R."/>
            <person name="Hittinger C.T."/>
            <person name="Goeker M."/>
            <person name="Salamov A.A."/>
            <person name="Wisecaver J.H."/>
            <person name="Long T.M."/>
            <person name="Calvey C.H."/>
            <person name="Aerts A.L."/>
            <person name="Barry K.W."/>
            <person name="Choi C."/>
            <person name="Clum A."/>
            <person name="Coughlan A.Y."/>
            <person name="Deshpande S."/>
            <person name="Douglass A.P."/>
            <person name="Hanson S.J."/>
            <person name="Klenk H.-P."/>
            <person name="LaButti K.M."/>
            <person name="Lapidus A."/>
            <person name="Lindquist E.A."/>
            <person name="Lipzen A.M."/>
            <person name="Meier-Kolthoff J.P."/>
            <person name="Ohm R.A."/>
            <person name="Otillar R.P."/>
            <person name="Pangilinan J.L."/>
            <person name="Peng Y."/>
            <person name="Rokas A."/>
            <person name="Rosa C.A."/>
            <person name="Scheuner C."/>
            <person name="Sibirny A.A."/>
            <person name="Slot J.C."/>
            <person name="Stielow J.B."/>
            <person name="Sun H."/>
            <person name="Kurtzman C.P."/>
            <person name="Blackwell M."/>
            <person name="Grigoriev I.V."/>
            <person name="Jeffries T.W."/>
        </authorList>
    </citation>
    <scope>NUCLEOTIDE SEQUENCE [LARGE SCALE GENOMIC DNA]</scope>
    <source>
        <strain evidence="11 12">NRRL Y-2026</strain>
    </source>
</reference>
<keyword evidence="3 6" id="KW-0347">Helicase</keyword>
<dbReference type="GO" id="GO:0030687">
    <property type="term" value="C:preribosome, large subunit precursor"/>
    <property type="evidence" value="ECO:0007669"/>
    <property type="project" value="EnsemblFungi"/>
</dbReference>
<feature type="compositionally biased region" description="Basic and acidic residues" evidence="8">
    <location>
        <begin position="85"/>
        <end position="97"/>
    </location>
</feature>
<dbReference type="GO" id="GO:0000463">
    <property type="term" value="P:maturation of LSU-rRNA from tricistronic rRNA transcript (SSU-rRNA, 5.8S rRNA, LSU-rRNA)"/>
    <property type="evidence" value="ECO:0007669"/>
    <property type="project" value="EnsemblFungi"/>
</dbReference>
<dbReference type="RefSeq" id="XP_019015825.1">
    <property type="nucleotide sequence ID" value="XM_019163045.1"/>
</dbReference>
<dbReference type="Pfam" id="PF00271">
    <property type="entry name" value="Helicase_C"/>
    <property type="match status" value="1"/>
</dbReference>
<evidence type="ECO:0000256" key="5">
    <source>
        <dbReference type="ARBA" id="ARBA00022884"/>
    </source>
</evidence>
<feature type="domain" description="Helicase C-terminal" evidence="10">
    <location>
        <begin position="396"/>
        <end position="577"/>
    </location>
</feature>
<dbReference type="InterPro" id="IPR000629">
    <property type="entry name" value="RNA-helicase_DEAD-box_CS"/>
</dbReference>
<evidence type="ECO:0000256" key="7">
    <source>
        <dbReference type="RuleBase" id="RU365068"/>
    </source>
</evidence>
<dbReference type="STRING" id="763406.A0A1E3NF07"/>
<dbReference type="OrthoDB" id="3370at2759"/>
<dbReference type="InterPro" id="IPR011545">
    <property type="entry name" value="DEAD/DEAH_box_helicase_dom"/>
</dbReference>
<dbReference type="PROSITE" id="PS51192">
    <property type="entry name" value="HELICASE_ATP_BIND_1"/>
    <property type="match status" value="1"/>
</dbReference>
<dbReference type="CDD" id="cd17956">
    <property type="entry name" value="DEADc_DDX51"/>
    <property type="match status" value="1"/>
</dbReference>
<dbReference type="GO" id="GO:0003723">
    <property type="term" value="F:RNA binding"/>
    <property type="evidence" value="ECO:0007669"/>
    <property type="project" value="UniProtKB-UniRule"/>
</dbReference>
<organism evidence="11 12">
    <name type="scientific">Pichia membranifaciens NRRL Y-2026</name>
    <dbReference type="NCBI Taxonomy" id="763406"/>
    <lineage>
        <taxon>Eukaryota</taxon>
        <taxon>Fungi</taxon>
        <taxon>Dikarya</taxon>
        <taxon>Ascomycota</taxon>
        <taxon>Saccharomycotina</taxon>
        <taxon>Pichiomycetes</taxon>
        <taxon>Pichiales</taxon>
        <taxon>Pichiaceae</taxon>
        <taxon>Pichia</taxon>
    </lineage>
</organism>
<evidence type="ECO:0000313" key="12">
    <source>
        <dbReference type="Proteomes" id="UP000094455"/>
    </source>
</evidence>
<comment type="domain">
    <text evidence="7">The Q motif is unique to and characteristic of the DEAD box family of RNA helicases and controls ATP binding and hydrolysis.</text>
</comment>
<dbReference type="EC" id="3.6.4.13" evidence="7"/>
<dbReference type="SMART" id="SM00490">
    <property type="entry name" value="HELICc"/>
    <property type="match status" value="1"/>
</dbReference>
<dbReference type="SUPFAM" id="SSF52540">
    <property type="entry name" value="P-loop containing nucleoside triphosphate hydrolases"/>
    <property type="match status" value="1"/>
</dbReference>
<dbReference type="AlphaFoldDB" id="A0A1E3NF07"/>
<dbReference type="GeneID" id="30179732"/>
<dbReference type="SMART" id="SM00487">
    <property type="entry name" value="DEXDc"/>
    <property type="match status" value="1"/>
</dbReference>
<evidence type="ECO:0000256" key="1">
    <source>
        <dbReference type="ARBA" id="ARBA00022741"/>
    </source>
</evidence>
<evidence type="ECO:0000259" key="9">
    <source>
        <dbReference type="PROSITE" id="PS51192"/>
    </source>
</evidence>
<dbReference type="CDD" id="cd18787">
    <property type="entry name" value="SF2_C_DEAD"/>
    <property type="match status" value="1"/>
</dbReference>
<dbReference type="EMBL" id="KV454006">
    <property type="protein sequence ID" value="ODQ44712.1"/>
    <property type="molecule type" value="Genomic_DNA"/>
</dbReference>
<comment type="similarity">
    <text evidence="6">Belongs to the DEAD box helicase family.</text>
</comment>
<dbReference type="InterPro" id="IPR001650">
    <property type="entry name" value="Helicase_C-like"/>
</dbReference>
<evidence type="ECO:0000256" key="3">
    <source>
        <dbReference type="ARBA" id="ARBA00022806"/>
    </source>
</evidence>
<dbReference type="InterPro" id="IPR027417">
    <property type="entry name" value="P-loop_NTPase"/>
</dbReference>
<evidence type="ECO:0000313" key="11">
    <source>
        <dbReference type="EMBL" id="ODQ44712.1"/>
    </source>
</evidence>
<protein>
    <recommendedName>
        <fullName evidence="7">ATP-dependent RNA helicase</fullName>
        <ecNumber evidence="7">3.6.4.13</ecNumber>
    </recommendedName>
</protein>
<sequence>MDLSEEETTLKRKRDDSDLDSESESDSDSNSSSDTDSDSKSESESKSEANSDEEAKAVLDEEMEKTHSSIISRFKNAMEKQPNPDTKETEKETETEPIELKDVAPLPQFKLPRDKQLYSQSYKNKTLDWLTKPAYYDSSLTKPFQDFQPSIHSIIMKNLKKEFDAENAFSVQVTLIQELLKDIIRGKLDPKPRGDYLINAATGSGKTLSYLVPIVQYIIGSSSEIRIKDSGIQSIIIVPTKPLVHQVYADALKLTKGTDVNVMALKSGGDISISDERKKIESKLVDILITTPGRIVEHLDILDMKALRFLVVDEADRLLNQNFQDWCDLVMDKIETTYNAGNEGLDLKFKLRCIKLVLSATLTTNSEKLTHLRLFRPRLVIVNSENTSELYQLPKTLNEKYLRIPEKLSYFKPLILLRFVQWTDKNGIRYNNSGLIFTKSNESSIRLNKLLNIMANKFGMSNQLSIGSINSMMDNQERTKTLKNFDINGGILICTDLLSRGINLNSIRFVINYDLPGSTKEYIHRIGRTARAGNTGSAVTLCYGDGEFKWFKKVVYSGQQINRNGKNIVDIRFVKDREEAEQDADERAEDKTDLFELNLADGEKQIYEECLKSL</sequence>
<evidence type="ECO:0000256" key="4">
    <source>
        <dbReference type="ARBA" id="ARBA00022840"/>
    </source>
</evidence>
<dbReference type="Proteomes" id="UP000094455">
    <property type="component" value="Unassembled WGS sequence"/>
</dbReference>
<keyword evidence="2 6" id="KW-0378">Hydrolase</keyword>
<dbReference type="InterPro" id="IPR014001">
    <property type="entry name" value="Helicase_ATP-bd"/>
</dbReference>
<accession>A0A1E3NF07</accession>
<dbReference type="GO" id="GO:0005524">
    <property type="term" value="F:ATP binding"/>
    <property type="evidence" value="ECO:0007669"/>
    <property type="project" value="UniProtKB-UniRule"/>
</dbReference>
<comment type="function">
    <text evidence="7">RNA helicase.</text>
</comment>
<dbReference type="GO" id="GO:0000466">
    <property type="term" value="P:maturation of 5.8S rRNA from tricistronic rRNA transcript (SSU-rRNA, 5.8S rRNA, LSU-rRNA)"/>
    <property type="evidence" value="ECO:0007669"/>
    <property type="project" value="EnsemblFungi"/>
</dbReference>
<feature type="compositionally biased region" description="Acidic residues" evidence="8">
    <location>
        <begin position="17"/>
        <end position="27"/>
    </location>
</feature>
<keyword evidence="4 6" id="KW-0067">ATP-binding</keyword>
<dbReference type="PROSITE" id="PS00039">
    <property type="entry name" value="DEAD_ATP_HELICASE"/>
    <property type="match status" value="1"/>
</dbReference>
<evidence type="ECO:0000256" key="8">
    <source>
        <dbReference type="SAM" id="MobiDB-lite"/>
    </source>
</evidence>
<evidence type="ECO:0000256" key="6">
    <source>
        <dbReference type="RuleBase" id="RU000492"/>
    </source>
</evidence>
<keyword evidence="12" id="KW-1185">Reference proteome</keyword>
<evidence type="ECO:0000259" key="10">
    <source>
        <dbReference type="PROSITE" id="PS51194"/>
    </source>
</evidence>
<comment type="catalytic activity">
    <reaction evidence="7">
        <text>ATP + H2O = ADP + phosphate + H(+)</text>
        <dbReference type="Rhea" id="RHEA:13065"/>
        <dbReference type="ChEBI" id="CHEBI:15377"/>
        <dbReference type="ChEBI" id="CHEBI:15378"/>
        <dbReference type="ChEBI" id="CHEBI:30616"/>
        <dbReference type="ChEBI" id="CHEBI:43474"/>
        <dbReference type="ChEBI" id="CHEBI:456216"/>
        <dbReference type="EC" id="3.6.4.13"/>
    </reaction>
</comment>
<feature type="domain" description="Helicase ATP-binding" evidence="9">
    <location>
        <begin position="187"/>
        <end position="380"/>
    </location>
</feature>
<dbReference type="Pfam" id="PF00270">
    <property type="entry name" value="DEAD"/>
    <property type="match status" value="1"/>
</dbReference>
<dbReference type="GO" id="GO:0003724">
    <property type="term" value="F:RNA helicase activity"/>
    <property type="evidence" value="ECO:0007669"/>
    <property type="project" value="UniProtKB-EC"/>
</dbReference>
<keyword evidence="5 7" id="KW-0694">RNA-binding</keyword>